<evidence type="ECO:0000313" key="1">
    <source>
        <dbReference type="EMBL" id="QUJ77530.1"/>
    </source>
</evidence>
<dbReference type="KEGG" id="sual:KDD17_05985"/>
<dbReference type="InterPro" id="IPR029052">
    <property type="entry name" value="Metallo-depent_PP-like"/>
</dbReference>
<organism evidence="1 2">
    <name type="scientific">Sulfitobacter albidus</name>
    <dbReference type="NCBI Taxonomy" id="2829501"/>
    <lineage>
        <taxon>Bacteria</taxon>
        <taxon>Pseudomonadati</taxon>
        <taxon>Pseudomonadota</taxon>
        <taxon>Alphaproteobacteria</taxon>
        <taxon>Rhodobacterales</taxon>
        <taxon>Roseobacteraceae</taxon>
        <taxon>Sulfitobacter</taxon>
    </lineage>
</organism>
<dbReference type="EMBL" id="CP073581">
    <property type="protein sequence ID" value="QUJ77530.1"/>
    <property type="molecule type" value="Genomic_DNA"/>
</dbReference>
<sequence length="272" mass="29102">MRHRDLGVLEGDVLVFGGPYSNAQATQALLARARELAIPGDRMICTGDTVAYCGGARETVAALRDSGCAVLAGNCEIQLAQDAEDCGCGFADGSACDLLSNAWYAHARAVVPAADKAWMADLPGVITFEQAGKRFGVLHGGMRDVAQFIWETDEDALFAREWAALERAVGPVDAVIAGHCGLPFLRLTARGAWMNAGVIGMPPHDGDPATRYGVLSDGQMRIERLSYDHKTAMAEMRAAFLPPAYHDALQSGYWPSEDVLPDPLRVPVSDRG</sequence>
<dbReference type="Proteomes" id="UP000683291">
    <property type="component" value="Chromosome 1"/>
</dbReference>
<dbReference type="Gene3D" id="3.60.21.10">
    <property type="match status" value="1"/>
</dbReference>
<evidence type="ECO:0000313" key="2">
    <source>
        <dbReference type="Proteomes" id="UP000683291"/>
    </source>
</evidence>
<dbReference type="SUPFAM" id="SSF56300">
    <property type="entry name" value="Metallo-dependent phosphatases"/>
    <property type="match status" value="1"/>
</dbReference>
<dbReference type="CDD" id="cd00838">
    <property type="entry name" value="MPP_superfamily"/>
    <property type="match status" value="1"/>
</dbReference>
<dbReference type="AlphaFoldDB" id="A0A975JFX3"/>
<name>A0A975JFX3_9RHOB</name>
<dbReference type="RefSeq" id="WP_212705724.1">
    <property type="nucleotide sequence ID" value="NZ_CP073581.1"/>
</dbReference>
<gene>
    <name evidence="1" type="ORF">KDD17_05985</name>
</gene>
<protein>
    <submittedName>
        <fullName evidence="1">Metallophosphoesterase family protein</fullName>
    </submittedName>
</protein>
<reference evidence="1" key="1">
    <citation type="submission" date="2021-04" db="EMBL/GenBank/DDBJ databases">
        <title>Complete genome sequence for Sulfitobacter sp. strain JK7-1.</title>
        <authorList>
            <person name="Park S.-J."/>
        </authorList>
    </citation>
    <scope>NUCLEOTIDE SEQUENCE</scope>
    <source>
        <strain evidence="1">JK7-1</strain>
    </source>
</reference>
<proteinExistence type="predicted"/>
<accession>A0A975JFX3</accession>
<keyword evidence="2" id="KW-1185">Reference proteome</keyword>